<organism evidence="6 7">
    <name type="scientific">Actinoplanes campanulatus</name>
    <dbReference type="NCBI Taxonomy" id="113559"/>
    <lineage>
        <taxon>Bacteria</taxon>
        <taxon>Bacillati</taxon>
        <taxon>Actinomycetota</taxon>
        <taxon>Actinomycetes</taxon>
        <taxon>Micromonosporales</taxon>
        <taxon>Micromonosporaceae</taxon>
        <taxon>Actinoplanes</taxon>
    </lineage>
</organism>
<evidence type="ECO:0000313" key="6">
    <source>
        <dbReference type="EMBL" id="MBB3097793.1"/>
    </source>
</evidence>
<feature type="domain" description="Radical SAM core" evidence="5">
    <location>
        <begin position="1"/>
        <end position="240"/>
    </location>
</feature>
<keyword evidence="7" id="KW-1185">Reference proteome</keyword>
<dbReference type="InterPro" id="IPR007197">
    <property type="entry name" value="rSAM"/>
</dbReference>
<evidence type="ECO:0000256" key="2">
    <source>
        <dbReference type="ARBA" id="ARBA00022723"/>
    </source>
</evidence>
<dbReference type="SFLD" id="SFLDS00029">
    <property type="entry name" value="Radical_SAM"/>
    <property type="match status" value="1"/>
</dbReference>
<gene>
    <name evidence="6" type="ORF">FHR83_005477</name>
</gene>
<evidence type="ECO:0000256" key="3">
    <source>
        <dbReference type="ARBA" id="ARBA00023004"/>
    </source>
</evidence>
<dbReference type="GO" id="GO:0003824">
    <property type="term" value="F:catalytic activity"/>
    <property type="evidence" value="ECO:0007669"/>
    <property type="project" value="InterPro"/>
</dbReference>
<dbReference type="RefSeq" id="WP_183223231.1">
    <property type="nucleotide sequence ID" value="NZ_BMPW01000019.1"/>
</dbReference>
<sequence length="343" mass="36910">MTGVTLLWALRSPCNLGCRYCYFGTIEEHRETPPDQVGVLSHLARTDLALADIAAFVDTLAGSRVERVFLAGGEPLIWPPIMDVVAAIKAAGVEVVLCTNGIPLNRPHLVDRILTLGVDAVSVSLDSTDASYNDTWRPARNRVDGHASVLSGIRALLTARGAAATPRVGLYAVITRQNTDDILSVGALAAELGCDYYVPQPISLERDHPLYTELALTDQDAPAIARRLGELYEQVPVGLPASTYPRQFLDTISTETPGAVAGCFGGTDLFFVEPDGSVWDCPSGLKIRATPPDRHRNIRGTTAEALFGRGGACADCSLYSRDCVNMWPLTDFQRFLPSAGVRS</sequence>
<dbReference type="Gene3D" id="3.20.20.70">
    <property type="entry name" value="Aldolase class I"/>
    <property type="match status" value="1"/>
</dbReference>
<evidence type="ECO:0000313" key="7">
    <source>
        <dbReference type="Proteomes" id="UP000590749"/>
    </source>
</evidence>
<evidence type="ECO:0000256" key="4">
    <source>
        <dbReference type="ARBA" id="ARBA00023014"/>
    </source>
</evidence>
<name>A0A7W5FGN0_9ACTN</name>
<evidence type="ECO:0000259" key="5">
    <source>
        <dbReference type="PROSITE" id="PS51918"/>
    </source>
</evidence>
<dbReference type="EMBL" id="JACHXF010000012">
    <property type="protein sequence ID" value="MBB3097793.1"/>
    <property type="molecule type" value="Genomic_DNA"/>
</dbReference>
<protein>
    <submittedName>
        <fullName evidence="6">MoaA/NifB/PqqE/SkfB family radical SAM enzyme</fullName>
    </submittedName>
</protein>
<dbReference type="PANTHER" id="PTHR11228">
    <property type="entry name" value="RADICAL SAM DOMAIN PROTEIN"/>
    <property type="match status" value="1"/>
</dbReference>
<dbReference type="Pfam" id="PF04055">
    <property type="entry name" value="Radical_SAM"/>
    <property type="match status" value="1"/>
</dbReference>
<dbReference type="SUPFAM" id="SSF102114">
    <property type="entry name" value="Radical SAM enzymes"/>
    <property type="match status" value="1"/>
</dbReference>
<dbReference type="CDD" id="cd01335">
    <property type="entry name" value="Radical_SAM"/>
    <property type="match status" value="1"/>
</dbReference>
<dbReference type="AlphaFoldDB" id="A0A7W5FGN0"/>
<dbReference type="InterPro" id="IPR050377">
    <property type="entry name" value="Radical_SAM_PqqE_MftC-like"/>
</dbReference>
<dbReference type="InterPro" id="IPR013785">
    <property type="entry name" value="Aldolase_TIM"/>
</dbReference>
<keyword evidence="2" id="KW-0479">Metal-binding</keyword>
<accession>A0A7W5FGN0</accession>
<dbReference type="GO" id="GO:0051536">
    <property type="term" value="F:iron-sulfur cluster binding"/>
    <property type="evidence" value="ECO:0007669"/>
    <property type="project" value="UniProtKB-KW"/>
</dbReference>
<dbReference type="Proteomes" id="UP000590749">
    <property type="component" value="Unassembled WGS sequence"/>
</dbReference>
<dbReference type="InterPro" id="IPR058240">
    <property type="entry name" value="rSAM_sf"/>
</dbReference>
<keyword evidence="1" id="KW-0949">S-adenosyl-L-methionine</keyword>
<dbReference type="PROSITE" id="PS51918">
    <property type="entry name" value="RADICAL_SAM"/>
    <property type="match status" value="1"/>
</dbReference>
<dbReference type="PANTHER" id="PTHR11228:SF7">
    <property type="entry name" value="PQQA PEPTIDE CYCLASE"/>
    <property type="match status" value="1"/>
</dbReference>
<keyword evidence="4" id="KW-0411">Iron-sulfur</keyword>
<evidence type="ECO:0000256" key="1">
    <source>
        <dbReference type="ARBA" id="ARBA00022691"/>
    </source>
</evidence>
<comment type="caution">
    <text evidence="6">The sequence shown here is derived from an EMBL/GenBank/DDBJ whole genome shotgun (WGS) entry which is preliminary data.</text>
</comment>
<reference evidence="6 7" key="1">
    <citation type="submission" date="2020-08" db="EMBL/GenBank/DDBJ databases">
        <title>Genomic Encyclopedia of Type Strains, Phase III (KMG-III): the genomes of soil and plant-associated and newly described type strains.</title>
        <authorList>
            <person name="Whitman W."/>
        </authorList>
    </citation>
    <scope>NUCLEOTIDE SEQUENCE [LARGE SCALE GENOMIC DNA]</scope>
    <source>
        <strain evidence="6 7">CECT 3287</strain>
    </source>
</reference>
<dbReference type="SFLD" id="SFLDG01067">
    <property type="entry name" value="SPASM/twitch_domain_containing"/>
    <property type="match status" value="1"/>
</dbReference>
<keyword evidence="3" id="KW-0408">Iron</keyword>
<dbReference type="InterPro" id="IPR006638">
    <property type="entry name" value="Elp3/MiaA/NifB-like_rSAM"/>
</dbReference>
<dbReference type="SMART" id="SM00729">
    <property type="entry name" value="Elp3"/>
    <property type="match status" value="1"/>
</dbReference>
<proteinExistence type="predicted"/>
<dbReference type="GO" id="GO:0046872">
    <property type="term" value="F:metal ion binding"/>
    <property type="evidence" value="ECO:0007669"/>
    <property type="project" value="UniProtKB-KW"/>
</dbReference>